<evidence type="ECO:0000256" key="8">
    <source>
        <dbReference type="ARBA" id="ARBA00022917"/>
    </source>
</evidence>
<dbReference type="PANTHER" id="PTHR11895:SF151">
    <property type="entry name" value="GLUTAMYL-TRNA(GLN) AMIDOTRANSFERASE SUBUNIT A"/>
    <property type="match status" value="1"/>
</dbReference>
<feature type="compositionally biased region" description="Polar residues" evidence="11">
    <location>
        <begin position="133"/>
        <end position="144"/>
    </location>
</feature>
<dbReference type="PANTHER" id="PTHR11895">
    <property type="entry name" value="TRANSAMIDASE"/>
    <property type="match status" value="1"/>
</dbReference>
<evidence type="ECO:0000256" key="1">
    <source>
        <dbReference type="ARBA" id="ARBA00008069"/>
    </source>
</evidence>
<dbReference type="AlphaFoldDB" id="A0A5C5ZR33"/>
<keyword evidence="5 10" id="KW-0436">Ligase</keyword>
<name>A0A5C5ZR33_9BACT</name>
<evidence type="ECO:0000256" key="4">
    <source>
        <dbReference type="ARBA" id="ARBA00014428"/>
    </source>
</evidence>
<comment type="function">
    <text evidence="10">Allows the formation of correctly charged Gln-tRNA(Gln) through the transamidation of misacylated Glu-tRNA(Gln) in organisms which lack glutaminyl-tRNA synthetase. The reaction takes place in the presence of glutamine and ATP through an activated gamma-phospho-Glu-tRNA(Gln).</text>
</comment>
<dbReference type="GO" id="GO:0030956">
    <property type="term" value="C:glutamyl-tRNA(Gln) amidotransferase complex"/>
    <property type="evidence" value="ECO:0007669"/>
    <property type="project" value="InterPro"/>
</dbReference>
<dbReference type="InterPro" id="IPR004412">
    <property type="entry name" value="GatA"/>
</dbReference>
<dbReference type="InterPro" id="IPR036928">
    <property type="entry name" value="AS_sf"/>
</dbReference>
<feature type="domain" description="Amidase" evidence="12">
    <location>
        <begin position="25"/>
        <end position="494"/>
    </location>
</feature>
<evidence type="ECO:0000259" key="12">
    <source>
        <dbReference type="Pfam" id="PF01425"/>
    </source>
</evidence>
<dbReference type="GO" id="GO:0050567">
    <property type="term" value="F:glutaminyl-tRNA synthase (glutamine-hydrolyzing) activity"/>
    <property type="evidence" value="ECO:0007669"/>
    <property type="project" value="UniProtKB-UniRule"/>
</dbReference>
<keyword evidence="6 10" id="KW-0547">Nucleotide-binding</keyword>
<dbReference type="Gene3D" id="3.90.1300.10">
    <property type="entry name" value="Amidase signature (AS) domain"/>
    <property type="match status" value="1"/>
</dbReference>
<organism evidence="13 14">
    <name type="scientific">Pseudobythopirellula maris</name>
    <dbReference type="NCBI Taxonomy" id="2527991"/>
    <lineage>
        <taxon>Bacteria</taxon>
        <taxon>Pseudomonadati</taxon>
        <taxon>Planctomycetota</taxon>
        <taxon>Planctomycetia</taxon>
        <taxon>Pirellulales</taxon>
        <taxon>Lacipirellulaceae</taxon>
        <taxon>Pseudobythopirellula</taxon>
    </lineage>
</organism>
<keyword evidence="7 10" id="KW-0067">ATP-binding</keyword>
<sequence>MATPSELTATEQRRRFESGEVSSVELTQACVDRVAAVDDRVGAFLRFDAEKALAQAAACDAARAEGKPLGPLAGVPVAVKDLFCQEGEITTCASKILENFRSPYDSTVVDRLKQAGAVLLGRTNMDEFAMGGSTENSAYQTSRNPWDLERSPGGSSGGAAACVAALEAPLSVGTDTGGSIRQPAGLCGVVGMKPTYGRVSRYGLVAFASSLDQAGPLARTVEDTALLYDALAGHDPRDSTSNPSPAEPCAPTVNEPLKGLKVGVVPEHFAEGLDDEVRAAVEAAIETYRGLGAETVEVDLPHAKYGVATYYVIAPCEASSNLSRYDGVHYGHRTDEAAMLAQLEAERKAALASGDAEAADAIDTALVRLYRQSRSEGFGPEVKRRIMLGAYALSAGYYDAYYLKALKVRRLIRQDYDRAFEKVDLIAGPVTAAPAFKLGELSEDPLSMYLVDLYTVSANLAGLPAISLPCGKSKAGLPIGMQLMAPPLAEEKLLRGARMYEQATDWHQPTPDL</sequence>
<dbReference type="GO" id="GO:0005524">
    <property type="term" value="F:ATP binding"/>
    <property type="evidence" value="ECO:0007669"/>
    <property type="project" value="UniProtKB-KW"/>
</dbReference>
<dbReference type="PROSITE" id="PS00571">
    <property type="entry name" value="AMIDASES"/>
    <property type="match status" value="1"/>
</dbReference>
<dbReference type="NCBIfam" id="TIGR00132">
    <property type="entry name" value="gatA"/>
    <property type="match status" value="1"/>
</dbReference>
<feature type="active site" description="Charge relay system" evidence="10">
    <location>
        <position position="80"/>
    </location>
</feature>
<keyword evidence="14" id="KW-1185">Reference proteome</keyword>
<dbReference type="Proteomes" id="UP000315440">
    <property type="component" value="Unassembled WGS sequence"/>
</dbReference>
<dbReference type="EMBL" id="SJPQ01000001">
    <property type="protein sequence ID" value="TWT89686.1"/>
    <property type="molecule type" value="Genomic_DNA"/>
</dbReference>
<feature type="active site" description="Acyl-ester intermediate" evidence="10">
    <location>
        <position position="179"/>
    </location>
</feature>
<dbReference type="GO" id="GO:0006412">
    <property type="term" value="P:translation"/>
    <property type="evidence" value="ECO:0007669"/>
    <property type="project" value="UniProtKB-UniRule"/>
</dbReference>
<dbReference type="RefSeq" id="WP_146395546.1">
    <property type="nucleotide sequence ID" value="NZ_SJPQ01000001.1"/>
</dbReference>
<evidence type="ECO:0000313" key="13">
    <source>
        <dbReference type="EMBL" id="TWT89686.1"/>
    </source>
</evidence>
<dbReference type="PIRSF" id="PIRSF001221">
    <property type="entry name" value="Amidase_fungi"/>
    <property type="match status" value="1"/>
</dbReference>
<comment type="similarity">
    <text evidence="1 10">Belongs to the amidase family. GatA subfamily.</text>
</comment>
<reference evidence="13 14" key="1">
    <citation type="submission" date="2019-02" db="EMBL/GenBank/DDBJ databases">
        <title>Deep-cultivation of Planctomycetes and their phenomic and genomic characterization uncovers novel biology.</title>
        <authorList>
            <person name="Wiegand S."/>
            <person name="Jogler M."/>
            <person name="Boedeker C."/>
            <person name="Pinto D."/>
            <person name="Vollmers J."/>
            <person name="Rivas-Marin E."/>
            <person name="Kohn T."/>
            <person name="Peeters S.H."/>
            <person name="Heuer A."/>
            <person name="Rast P."/>
            <person name="Oberbeckmann S."/>
            <person name="Bunk B."/>
            <person name="Jeske O."/>
            <person name="Meyerdierks A."/>
            <person name="Storesund J.E."/>
            <person name="Kallscheuer N."/>
            <person name="Luecker S."/>
            <person name="Lage O.M."/>
            <person name="Pohl T."/>
            <person name="Merkel B.J."/>
            <person name="Hornburger P."/>
            <person name="Mueller R.-W."/>
            <person name="Bruemmer F."/>
            <person name="Labrenz M."/>
            <person name="Spormann A.M."/>
            <person name="Op Den Camp H."/>
            <person name="Overmann J."/>
            <person name="Amann R."/>
            <person name="Jetten M.S.M."/>
            <person name="Mascher T."/>
            <person name="Medema M.H."/>
            <person name="Devos D.P."/>
            <person name="Kaster A.-K."/>
            <person name="Ovreas L."/>
            <person name="Rohde M."/>
            <person name="Galperin M.Y."/>
            <person name="Jogler C."/>
        </authorList>
    </citation>
    <scope>NUCLEOTIDE SEQUENCE [LARGE SCALE GENOMIC DNA]</scope>
    <source>
        <strain evidence="13 14">Mal64</strain>
    </source>
</reference>
<keyword evidence="13" id="KW-0808">Transferase</keyword>
<evidence type="ECO:0000256" key="6">
    <source>
        <dbReference type="ARBA" id="ARBA00022741"/>
    </source>
</evidence>
<dbReference type="InterPro" id="IPR000120">
    <property type="entry name" value="Amidase"/>
</dbReference>
<proteinExistence type="inferred from homology"/>
<dbReference type="HAMAP" id="MF_00120">
    <property type="entry name" value="GatA"/>
    <property type="match status" value="1"/>
</dbReference>
<evidence type="ECO:0000256" key="5">
    <source>
        <dbReference type="ARBA" id="ARBA00022598"/>
    </source>
</evidence>
<evidence type="ECO:0000256" key="2">
    <source>
        <dbReference type="ARBA" id="ARBA00011123"/>
    </source>
</evidence>
<evidence type="ECO:0000256" key="3">
    <source>
        <dbReference type="ARBA" id="ARBA00012739"/>
    </source>
</evidence>
<dbReference type="OrthoDB" id="9811471at2"/>
<keyword evidence="8 10" id="KW-0648">Protein biosynthesis</keyword>
<comment type="subunit">
    <text evidence="2 10">Heterotrimer of A, B and C subunits.</text>
</comment>
<evidence type="ECO:0000256" key="11">
    <source>
        <dbReference type="SAM" id="MobiDB-lite"/>
    </source>
</evidence>
<evidence type="ECO:0000256" key="7">
    <source>
        <dbReference type="ARBA" id="ARBA00022840"/>
    </source>
</evidence>
<evidence type="ECO:0000256" key="9">
    <source>
        <dbReference type="ARBA" id="ARBA00047407"/>
    </source>
</evidence>
<comment type="caution">
    <text evidence="13">The sequence shown here is derived from an EMBL/GenBank/DDBJ whole genome shotgun (WGS) entry which is preliminary data.</text>
</comment>
<feature type="active site" description="Charge relay system" evidence="10">
    <location>
        <position position="155"/>
    </location>
</feature>
<dbReference type="InterPro" id="IPR020556">
    <property type="entry name" value="Amidase_CS"/>
</dbReference>
<comment type="catalytic activity">
    <reaction evidence="9 10">
        <text>L-glutamyl-tRNA(Gln) + L-glutamine + ATP + H2O = L-glutaminyl-tRNA(Gln) + L-glutamate + ADP + phosphate + H(+)</text>
        <dbReference type="Rhea" id="RHEA:17521"/>
        <dbReference type="Rhea" id="RHEA-COMP:9681"/>
        <dbReference type="Rhea" id="RHEA-COMP:9684"/>
        <dbReference type="ChEBI" id="CHEBI:15377"/>
        <dbReference type="ChEBI" id="CHEBI:15378"/>
        <dbReference type="ChEBI" id="CHEBI:29985"/>
        <dbReference type="ChEBI" id="CHEBI:30616"/>
        <dbReference type="ChEBI" id="CHEBI:43474"/>
        <dbReference type="ChEBI" id="CHEBI:58359"/>
        <dbReference type="ChEBI" id="CHEBI:78520"/>
        <dbReference type="ChEBI" id="CHEBI:78521"/>
        <dbReference type="ChEBI" id="CHEBI:456216"/>
        <dbReference type="EC" id="6.3.5.7"/>
    </reaction>
</comment>
<feature type="region of interest" description="Disordered" evidence="11">
    <location>
        <begin position="131"/>
        <end position="153"/>
    </location>
</feature>
<dbReference type="EC" id="6.3.5.7" evidence="3 10"/>
<evidence type="ECO:0000256" key="10">
    <source>
        <dbReference type="HAMAP-Rule" id="MF_00120"/>
    </source>
</evidence>
<dbReference type="GO" id="GO:0016740">
    <property type="term" value="F:transferase activity"/>
    <property type="evidence" value="ECO:0007669"/>
    <property type="project" value="UniProtKB-KW"/>
</dbReference>
<gene>
    <name evidence="10 13" type="primary">gatA</name>
    <name evidence="13" type="ORF">Mal64_00650</name>
</gene>
<dbReference type="InterPro" id="IPR023631">
    <property type="entry name" value="Amidase_dom"/>
</dbReference>
<dbReference type="SUPFAM" id="SSF75304">
    <property type="entry name" value="Amidase signature (AS) enzymes"/>
    <property type="match status" value="1"/>
</dbReference>
<protein>
    <recommendedName>
        <fullName evidence="4 10">Glutamyl-tRNA(Gln) amidotransferase subunit A</fullName>
        <shortName evidence="10">Glu-ADT subunit A</shortName>
        <ecNumber evidence="3 10">6.3.5.7</ecNumber>
    </recommendedName>
</protein>
<dbReference type="Pfam" id="PF01425">
    <property type="entry name" value="Amidase"/>
    <property type="match status" value="1"/>
</dbReference>
<accession>A0A5C5ZR33</accession>
<evidence type="ECO:0000313" key="14">
    <source>
        <dbReference type="Proteomes" id="UP000315440"/>
    </source>
</evidence>
<feature type="region of interest" description="Disordered" evidence="11">
    <location>
        <begin position="233"/>
        <end position="252"/>
    </location>
</feature>